<dbReference type="CDD" id="cd14797">
    <property type="entry name" value="DUF302"/>
    <property type="match status" value="1"/>
</dbReference>
<dbReference type="STRING" id="160660.BJI67_12825"/>
<dbReference type="EMBL" id="JQSG02000002">
    <property type="protein sequence ID" value="OBS10257.1"/>
    <property type="molecule type" value="Genomic_DNA"/>
</dbReference>
<dbReference type="AlphaFoldDB" id="A0A1A6C6R9"/>
<evidence type="ECO:0000259" key="2">
    <source>
        <dbReference type="Pfam" id="PF03625"/>
    </source>
</evidence>
<dbReference type="PANTHER" id="PTHR38342:SF2">
    <property type="entry name" value="INNER MEMBRANE OR EXPORTED"/>
    <property type="match status" value="1"/>
</dbReference>
<protein>
    <recommendedName>
        <fullName evidence="2">DUF302 domain-containing protein</fullName>
    </recommendedName>
</protein>
<keyword evidence="4" id="KW-1185">Reference proteome</keyword>
<organism evidence="3 4">
    <name type="scientific">Acidihalobacter prosperus</name>
    <dbReference type="NCBI Taxonomy" id="160660"/>
    <lineage>
        <taxon>Bacteria</taxon>
        <taxon>Pseudomonadati</taxon>
        <taxon>Pseudomonadota</taxon>
        <taxon>Gammaproteobacteria</taxon>
        <taxon>Chromatiales</taxon>
        <taxon>Ectothiorhodospiraceae</taxon>
        <taxon>Acidihalobacter</taxon>
    </lineage>
</organism>
<evidence type="ECO:0000256" key="1">
    <source>
        <dbReference type="SAM" id="SignalP"/>
    </source>
</evidence>
<reference evidence="3 4" key="1">
    <citation type="journal article" date="2014" name="Genome Announc.">
        <title>Draft Genome Sequence of the Iron-Oxidizing, Acidophilic, and Halotolerant 'Thiobacillus prosperus' Type Strain DSM 5130.</title>
        <authorList>
            <person name="Ossandon F.J."/>
            <person name="Cardenas J.P."/>
            <person name="Corbett M."/>
            <person name="Quatrini R."/>
            <person name="Holmes D.S."/>
            <person name="Watkin E."/>
        </authorList>
    </citation>
    <scope>NUCLEOTIDE SEQUENCE [LARGE SCALE GENOMIC DNA]</scope>
    <source>
        <strain evidence="3 4">DSM 5130</strain>
    </source>
</reference>
<dbReference type="Pfam" id="PF03625">
    <property type="entry name" value="DUF302"/>
    <property type="match status" value="1"/>
</dbReference>
<keyword evidence="1" id="KW-0732">Signal</keyword>
<evidence type="ECO:0000313" key="4">
    <source>
        <dbReference type="Proteomes" id="UP000029273"/>
    </source>
</evidence>
<sequence length="154" mass="16875">MKRISALALTLCLFMLAESAAQAQGNGIVTLRSHHSVAVTLDRLEQALKAKHMTIFARIDHAKGAHGVGLALRPTELLIFGNPKIGTRLMECNQIAGLDLPLKALAWQDAKGQVWLSYNSPEYIAKRDRLGRCGRQAVNIMRKALHGFARAATH</sequence>
<name>A0A1A6C6R9_9GAMM</name>
<evidence type="ECO:0000313" key="3">
    <source>
        <dbReference type="EMBL" id="OBS10257.1"/>
    </source>
</evidence>
<dbReference type="Proteomes" id="UP000029273">
    <property type="component" value="Unassembled WGS sequence"/>
</dbReference>
<dbReference type="RefSeq" id="WP_038088576.1">
    <property type="nucleotide sequence ID" value="NZ_JQSG02000002.1"/>
</dbReference>
<dbReference type="InterPro" id="IPR005180">
    <property type="entry name" value="DUF302"/>
</dbReference>
<dbReference type="PANTHER" id="PTHR38342">
    <property type="entry name" value="SLR5037 PROTEIN"/>
    <property type="match status" value="1"/>
</dbReference>
<feature type="domain" description="DUF302" evidence="2">
    <location>
        <begin position="59"/>
        <end position="121"/>
    </location>
</feature>
<comment type="caution">
    <text evidence="3">The sequence shown here is derived from an EMBL/GenBank/DDBJ whole genome shotgun (WGS) entry which is preliminary data.</text>
</comment>
<gene>
    <name evidence="3" type="ORF">Thpro_021307</name>
</gene>
<dbReference type="SUPFAM" id="SSF103247">
    <property type="entry name" value="TT1751-like"/>
    <property type="match status" value="1"/>
</dbReference>
<accession>A0A1A6C6R9</accession>
<proteinExistence type="predicted"/>
<dbReference type="Gene3D" id="3.30.310.70">
    <property type="entry name" value="TT1751-like domain"/>
    <property type="match status" value="1"/>
</dbReference>
<feature type="chain" id="PRO_5008343274" description="DUF302 domain-containing protein" evidence="1">
    <location>
        <begin position="24"/>
        <end position="154"/>
    </location>
</feature>
<feature type="signal peptide" evidence="1">
    <location>
        <begin position="1"/>
        <end position="23"/>
    </location>
</feature>
<dbReference type="InterPro" id="IPR035923">
    <property type="entry name" value="TT1751-like_sf"/>
</dbReference>
<dbReference type="OrthoDB" id="9799367at2"/>